<keyword evidence="4" id="KW-1185">Reference proteome</keyword>
<evidence type="ECO:0000313" key="4">
    <source>
        <dbReference type="Proteomes" id="UP001153069"/>
    </source>
</evidence>
<dbReference type="InterPro" id="IPR023214">
    <property type="entry name" value="HAD_sf"/>
</dbReference>
<dbReference type="SMART" id="SM00775">
    <property type="entry name" value="LNS2"/>
    <property type="match status" value="1"/>
</dbReference>
<sequence>MHHPFLRTVIHVILLLLSSFVLCEGRHAVIFDIDGTLTPDLFQIGHWLVRKKSKDAVEAYLDLGYEVVLLTARSQRLQWYTRAVLSMWGFPLEDLTAMVFAPHALVNEEATREYKRMAIQNMTEVLGLEFQYAYGDSTTDFLAYGDAGIDSSRVFATKRLTRSTCMPGNWTECLVDYTDHLMYIEELPLAL</sequence>
<accession>A0A9N8DT70</accession>
<dbReference type="InterPro" id="IPR036412">
    <property type="entry name" value="HAD-like_sf"/>
</dbReference>
<dbReference type="InterPro" id="IPR031315">
    <property type="entry name" value="LNS2/PITP"/>
</dbReference>
<evidence type="ECO:0000256" key="1">
    <source>
        <dbReference type="SAM" id="SignalP"/>
    </source>
</evidence>
<name>A0A9N8DT70_9STRA</name>
<proteinExistence type="predicted"/>
<dbReference type="Gene3D" id="3.40.50.1000">
    <property type="entry name" value="HAD superfamily/HAD-like"/>
    <property type="match status" value="1"/>
</dbReference>
<protein>
    <submittedName>
        <fullName evidence="3">LNS2 (Lipin/Ned1/Smp2)</fullName>
    </submittedName>
</protein>
<feature type="signal peptide" evidence="1">
    <location>
        <begin position="1"/>
        <end position="25"/>
    </location>
</feature>
<evidence type="ECO:0000259" key="2">
    <source>
        <dbReference type="SMART" id="SM00775"/>
    </source>
</evidence>
<dbReference type="SUPFAM" id="SSF56784">
    <property type="entry name" value="HAD-like"/>
    <property type="match status" value="1"/>
</dbReference>
<gene>
    <name evidence="3" type="ORF">SEMRO_324_G117640.1</name>
</gene>
<dbReference type="AlphaFoldDB" id="A0A9N8DT70"/>
<comment type="caution">
    <text evidence="3">The sequence shown here is derived from an EMBL/GenBank/DDBJ whole genome shotgun (WGS) entry which is preliminary data.</text>
</comment>
<dbReference type="CDD" id="cd01427">
    <property type="entry name" value="HAD_like"/>
    <property type="match status" value="1"/>
</dbReference>
<dbReference type="Proteomes" id="UP001153069">
    <property type="component" value="Unassembled WGS sequence"/>
</dbReference>
<dbReference type="EMBL" id="CAICTM010000323">
    <property type="protein sequence ID" value="CAB9507900.1"/>
    <property type="molecule type" value="Genomic_DNA"/>
</dbReference>
<evidence type="ECO:0000313" key="3">
    <source>
        <dbReference type="EMBL" id="CAB9507900.1"/>
    </source>
</evidence>
<feature type="chain" id="PRO_5040197631" evidence="1">
    <location>
        <begin position="26"/>
        <end position="191"/>
    </location>
</feature>
<dbReference type="Pfam" id="PF24694">
    <property type="entry name" value="LNS2_PITM1-3"/>
    <property type="match status" value="1"/>
</dbReference>
<reference evidence="3" key="1">
    <citation type="submission" date="2020-06" db="EMBL/GenBank/DDBJ databases">
        <authorList>
            <consortium name="Plant Systems Biology data submission"/>
        </authorList>
    </citation>
    <scope>NUCLEOTIDE SEQUENCE</scope>
    <source>
        <strain evidence="3">D6</strain>
    </source>
</reference>
<feature type="domain" description="LNS2/PITP" evidence="2">
    <location>
        <begin position="29"/>
        <end position="164"/>
    </location>
</feature>
<organism evidence="3 4">
    <name type="scientific">Seminavis robusta</name>
    <dbReference type="NCBI Taxonomy" id="568900"/>
    <lineage>
        <taxon>Eukaryota</taxon>
        <taxon>Sar</taxon>
        <taxon>Stramenopiles</taxon>
        <taxon>Ochrophyta</taxon>
        <taxon>Bacillariophyta</taxon>
        <taxon>Bacillariophyceae</taxon>
        <taxon>Bacillariophycidae</taxon>
        <taxon>Naviculales</taxon>
        <taxon>Naviculaceae</taxon>
        <taxon>Seminavis</taxon>
    </lineage>
</organism>
<keyword evidence="1" id="KW-0732">Signal</keyword>